<keyword evidence="1" id="KW-1133">Transmembrane helix</keyword>
<feature type="non-terminal residue" evidence="2">
    <location>
        <position position="1"/>
    </location>
</feature>
<comment type="caution">
    <text evidence="2">The sequence shown here is derived from an EMBL/GenBank/DDBJ whole genome shotgun (WGS) entry which is preliminary data.</text>
</comment>
<proteinExistence type="predicted"/>
<evidence type="ECO:0008006" key="3">
    <source>
        <dbReference type="Google" id="ProtNLM"/>
    </source>
</evidence>
<gene>
    <name evidence="2" type="ORF">S06H3_28924</name>
</gene>
<organism evidence="2">
    <name type="scientific">marine sediment metagenome</name>
    <dbReference type="NCBI Taxonomy" id="412755"/>
    <lineage>
        <taxon>unclassified sequences</taxon>
        <taxon>metagenomes</taxon>
        <taxon>ecological metagenomes</taxon>
    </lineage>
</organism>
<accession>X1NNI1</accession>
<evidence type="ECO:0000313" key="2">
    <source>
        <dbReference type="EMBL" id="GAI31771.1"/>
    </source>
</evidence>
<sequence>VIAGSGVLEVLSKINPVTYGIDAIRQVFLDSEVAGVIIFGHTMSIVESALLVMCVGFLLLTVAILVFNKQE</sequence>
<evidence type="ECO:0000256" key="1">
    <source>
        <dbReference type="SAM" id="Phobius"/>
    </source>
</evidence>
<name>X1NNI1_9ZZZZ</name>
<keyword evidence="1" id="KW-0472">Membrane</keyword>
<dbReference type="AlphaFoldDB" id="X1NNI1"/>
<feature type="transmembrane region" description="Helical" evidence="1">
    <location>
        <begin position="49"/>
        <end position="67"/>
    </location>
</feature>
<protein>
    <recommendedName>
        <fullName evidence="3">ABC-2 type transporter domain-containing protein</fullName>
    </recommendedName>
</protein>
<reference evidence="2" key="1">
    <citation type="journal article" date="2014" name="Front. Microbiol.">
        <title>High frequency of phylogenetically diverse reductive dehalogenase-homologous genes in deep subseafloor sedimentary metagenomes.</title>
        <authorList>
            <person name="Kawai M."/>
            <person name="Futagami T."/>
            <person name="Toyoda A."/>
            <person name="Takaki Y."/>
            <person name="Nishi S."/>
            <person name="Hori S."/>
            <person name="Arai W."/>
            <person name="Tsubouchi T."/>
            <person name="Morono Y."/>
            <person name="Uchiyama I."/>
            <person name="Ito T."/>
            <person name="Fujiyama A."/>
            <person name="Inagaki F."/>
            <person name="Takami H."/>
        </authorList>
    </citation>
    <scope>NUCLEOTIDE SEQUENCE</scope>
    <source>
        <strain evidence="2">Expedition CK06-06</strain>
    </source>
</reference>
<keyword evidence="1" id="KW-0812">Transmembrane</keyword>
<dbReference type="EMBL" id="BARV01016916">
    <property type="protein sequence ID" value="GAI31771.1"/>
    <property type="molecule type" value="Genomic_DNA"/>
</dbReference>